<evidence type="ECO:0000313" key="3">
    <source>
        <dbReference type="EMBL" id="KAJ6703388.1"/>
    </source>
</evidence>
<reference evidence="3" key="1">
    <citation type="submission" date="2022-11" db="EMBL/GenBank/DDBJ databases">
        <authorList>
            <person name="Hyden B.L."/>
            <person name="Feng K."/>
            <person name="Yates T."/>
            <person name="Jawdy S."/>
            <person name="Smart L.B."/>
            <person name="Muchero W."/>
        </authorList>
    </citation>
    <scope>NUCLEOTIDE SEQUENCE</scope>
    <source>
        <tissue evidence="3">Shoot tip</tissue>
    </source>
</reference>
<evidence type="ECO:0000256" key="2">
    <source>
        <dbReference type="SAM" id="Phobius"/>
    </source>
</evidence>
<evidence type="ECO:0000313" key="4">
    <source>
        <dbReference type="Proteomes" id="UP001151529"/>
    </source>
</evidence>
<gene>
    <name evidence="3" type="ORF">OIU85_029358</name>
</gene>
<keyword evidence="2" id="KW-0812">Transmembrane</keyword>
<accession>A0A9Q0QB85</accession>
<feature type="transmembrane region" description="Helical" evidence="2">
    <location>
        <begin position="96"/>
        <end position="117"/>
    </location>
</feature>
<dbReference type="Proteomes" id="UP001151529">
    <property type="component" value="Chromosome 3"/>
</dbReference>
<comment type="caution">
    <text evidence="3">The sequence shown here is derived from an EMBL/GenBank/DDBJ whole genome shotgun (WGS) entry which is preliminary data.</text>
</comment>
<feature type="region of interest" description="Disordered" evidence="1">
    <location>
        <begin position="214"/>
        <end position="266"/>
    </location>
</feature>
<feature type="region of interest" description="Disordered" evidence="1">
    <location>
        <begin position="1"/>
        <end position="20"/>
    </location>
</feature>
<reference evidence="3" key="2">
    <citation type="journal article" date="2023" name="Int. J. Mol. Sci.">
        <title>De Novo Assembly and Annotation of 11 Diverse Shrub Willow (Salix) Genomes Reveals Novel Gene Organization in Sex-Linked Regions.</title>
        <authorList>
            <person name="Hyden B."/>
            <person name="Feng K."/>
            <person name="Yates T.B."/>
            <person name="Jawdy S."/>
            <person name="Cereghino C."/>
            <person name="Smart L.B."/>
            <person name="Muchero W."/>
        </authorList>
    </citation>
    <scope>NUCLEOTIDE SEQUENCE [LARGE SCALE GENOMIC DNA]</scope>
    <source>
        <tissue evidence="3">Shoot tip</tissue>
    </source>
</reference>
<protein>
    <submittedName>
        <fullName evidence="3">Uncharacterized protein</fullName>
    </submittedName>
</protein>
<keyword evidence="2" id="KW-0472">Membrane</keyword>
<evidence type="ECO:0000256" key="1">
    <source>
        <dbReference type="SAM" id="MobiDB-lite"/>
    </source>
</evidence>
<sequence>MITLDTTSLSSSLKPPNLTSPLTKLKPPLFHHQCKTLIKRKKINRGICRAALSDDTPFAVAIGVCMLSSLLLPNTVTKEEEEESDSGITTTDTRIAVMGIISFIPYFNWLSWVFAWLDTGKRRYAIYSAVYLAPYLSLVMTAVSLNAKYQILSLSPEDSWLPIASIIFGIVHVQLEASIKNGDVQGFQLFSKAAEFLPLLTKKKDIILREHQEPLEEERGGGHMNLPSADKQSRNELWQRGVPRNHPENRAQSNGGWDDDDEQRKQ</sequence>
<feature type="compositionally biased region" description="Acidic residues" evidence="1">
    <location>
        <begin position="257"/>
        <end position="266"/>
    </location>
</feature>
<feature type="transmembrane region" description="Helical" evidence="2">
    <location>
        <begin position="124"/>
        <end position="147"/>
    </location>
</feature>
<dbReference type="AlphaFoldDB" id="A0A9Q0QB85"/>
<proteinExistence type="predicted"/>
<dbReference type="EMBL" id="JAPFFL010000009">
    <property type="protein sequence ID" value="KAJ6703388.1"/>
    <property type="molecule type" value="Genomic_DNA"/>
</dbReference>
<name>A0A9Q0QB85_SALVM</name>
<dbReference type="OrthoDB" id="2014574at2759"/>
<dbReference type="PANTHER" id="PTHR36804:SF1">
    <property type="entry name" value="OS04G0585600 PROTEIN"/>
    <property type="match status" value="1"/>
</dbReference>
<keyword evidence="4" id="KW-1185">Reference proteome</keyword>
<organism evidence="3 4">
    <name type="scientific">Salix viminalis</name>
    <name type="common">Common osier</name>
    <name type="synonym">Basket willow</name>
    <dbReference type="NCBI Taxonomy" id="40686"/>
    <lineage>
        <taxon>Eukaryota</taxon>
        <taxon>Viridiplantae</taxon>
        <taxon>Streptophyta</taxon>
        <taxon>Embryophyta</taxon>
        <taxon>Tracheophyta</taxon>
        <taxon>Spermatophyta</taxon>
        <taxon>Magnoliopsida</taxon>
        <taxon>eudicotyledons</taxon>
        <taxon>Gunneridae</taxon>
        <taxon>Pentapetalae</taxon>
        <taxon>rosids</taxon>
        <taxon>fabids</taxon>
        <taxon>Malpighiales</taxon>
        <taxon>Salicaceae</taxon>
        <taxon>Saliceae</taxon>
        <taxon>Salix</taxon>
    </lineage>
</organism>
<dbReference type="PANTHER" id="PTHR36804">
    <property type="entry name" value="OSJNBA0013K16.11 PROTEIN"/>
    <property type="match status" value="1"/>
</dbReference>
<keyword evidence="2" id="KW-1133">Transmembrane helix</keyword>